<reference evidence="1 2" key="1">
    <citation type="submission" date="2015-08" db="EMBL/GenBank/DDBJ databases">
        <title>Next Generation Sequencing and Analysis of the Genome of Puccinia sorghi L Schw, the Causal Agent of Maize Common Rust.</title>
        <authorList>
            <person name="Rochi L."/>
            <person name="Burguener G."/>
            <person name="Darino M."/>
            <person name="Turjanski A."/>
            <person name="Kreff E."/>
            <person name="Dieguez M.J."/>
            <person name="Sacco F."/>
        </authorList>
    </citation>
    <scope>NUCLEOTIDE SEQUENCE [LARGE SCALE GENOMIC DNA]</scope>
    <source>
        <strain evidence="1 2">RO10H11247</strain>
    </source>
</reference>
<name>A0A0L6VD64_9BASI</name>
<protein>
    <submittedName>
        <fullName evidence="1">Putative signal peptide protein</fullName>
    </submittedName>
</protein>
<organism evidence="1 2">
    <name type="scientific">Puccinia sorghi</name>
    <dbReference type="NCBI Taxonomy" id="27349"/>
    <lineage>
        <taxon>Eukaryota</taxon>
        <taxon>Fungi</taxon>
        <taxon>Dikarya</taxon>
        <taxon>Basidiomycota</taxon>
        <taxon>Pucciniomycotina</taxon>
        <taxon>Pucciniomycetes</taxon>
        <taxon>Pucciniales</taxon>
        <taxon>Pucciniaceae</taxon>
        <taxon>Puccinia</taxon>
    </lineage>
</organism>
<dbReference type="Proteomes" id="UP000037035">
    <property type="component" value="Unassembled WGS sequence"/>
</dbReference>
<keyword evidence="2" id="KW-1185">Reference proteome</keyword>
<gene>
    <name evidence="1" type="ORF">VP01_1878g9</name>
</gene>
<dbReference type="EMBL" id="LAVV01006701">
    <property type="protein sequence ID" value="KNZ58688.1"/>
    <property type="molecule type" value="Genomic_DNA"/>
</dbReference>
<proteinExistence type="predicted"/>
<dbReference type="VEuPathDB" id="FungiDB:VP01_1878g9"/>
<sequence length="30" mass="3253">MAARAWVSVSSFVCFPARVAFSLGFEIGVF</sequence>
<comment type="caution">
    <text evidence="1">The sequence shown here is derived from an EMBL/GenBank/DDBJ whole genome shotgun (WGS) entry which is preliminary data.</text>
</comment>
<evidence type="ECO:0000313" key="1">
    <source>
        <dbReference type="EMBL" id="KNZ58688.1"/>
    </source>
</evidence>
<accession>A0A0L6VD64</accession>
<dbReference type="AlphaFoldDB" id="A0A0L6VD64"/>
<evidence type="ECO:0000313" key="2">
    <source>
        <dbReference type="Proteomes" id="UP000037035"/>
    </source>
</evidence>